<dbReference type="Proteomes" id="UP001197247">
    <property type="component" value="Unassembled WGS sequence"/>
</dbReference>
<comment type="caution">
    <text evidence="1">The sequence shown here is derived from an EMBL/GenBank/DDBJ whole genome shotgun (WGS) entry which is preliminary data.</text>
</comment>
<accession>A0ABS5TCU4</accession>
<reference evidence="1 2" key="1">
    <citation type="submission" date="2021-05" db="EMBL/GenBank/DDBJ databases">
        <title>Kineosporia and Streptomyces sp. nov. two new marine actinobacteria isolated from Coral.</title>
        <authorList>
            <person name="Buangrab K."/>
            <person name="Sutthacheep M."/>
            <person name="Yeemin T."/>
            <person name="Harunari E."/>
            <person name="Igarashi Y."/>
            <person name="Kanchanasin P."/>
            <person name="Tanasupawat S."/>
            <person name="Phongsopitanun W."/>
        </authorList>
    </citation>
    <scope>NUCLEOTIDE SEQUENCE [LARGE SCALE GENOMIC DNA]</scope>
    <source>
        <strain evidence="1 2">J2-2</strain>
    </source>
</reference>
<gene>
    <name evidence="1" type="ORF">KIH74_07000</name>
</gene>
<dbReference type="RefSeq" id="WP_214154961.1">
    <property type="nucleotide sequence ID" value="NZ_JAHBAY010000002.1"/>
</dbReference>
<dbReference type="EMBL" id="JAHBAY010000002">
    <property type="protein sequence ID" value="MBT0768668.1"/>
    <property type="molecule type" value="Genomic_DNA"/>
</dbReference>
<evidence type="ECO:0000313" key="2">
    <source>
        <dbReference type="Proteomes" id="UP001197247"/>
    </source>
</evidence>
<sequence>MTLPATRSWIRDLAEQIQPCLLLRNRFNNGPNGLRNAWIDSKNGEGARG</sequence>
<evidence type="ECO:0000313" key="1">
    <source>
        <dbReference type="EMBL" id="MBT0768668.1"/>
    </source>
</evidence>
<protein>
    <submittedName>
        <fullName evidence="1">Uncharacterized protein</fullName>
    </submittedName>
</protein>
<organism evidence="1 2">
    <name type="scientific">Kineosporia corallincola</name>
    <dbReference type="NCBI Taxonomy" id="2835133"/>
    <lineage>
        <taxon>Bacteria</taxon>
        <taxon>Bacillati</taxon>
        <taxon>Actinomycetota</taxon>
        <taxon>Actinomycetes</taxon>
        <taxon>Kineosporiales</taxon>
        <taxon>Kineosporiaceae</taxon>
        <taxon>Kineosporia</taxon>
    </lineage>
</organism>
<name>A0ABS5TCU4_9ACTN</name>
<proteinExistence type="predicted"/>
<keyword evidence="2" id="KW-1185">Reference proteome</keyword>